<dbReference type="GO" id="GO:0032049">
    <property type="term" value="P:cardiolipin biosynthetic process"/>
    <property type="evidence" value="ECO:0007669"/>
    <property type="project" value="UniProtKB-UniRule"/>
</dbReference>
<dbReference type="NCBIfam" id="TIGR04265">
    <property type="entry name" value="bac_cardiolipin"/>
    <property type="match status" value="1"/>
</dbReference>
<dbReference type="InterPro" id="IPR001736">
    <property type="entry name" value="PLipase_D/transphosphatidylase"/>
</dbReference>
<name>A0A5D0G0N9_9FLAO</name>
<comment type="function">
    <text evidence="12">Catalyzes the reversible phosphatidyl group transfer from one phosphatidylglycerol molecule to another to form cardiolipin (CL) (diphosphatidylglycerol) and glycerol.</text>
</comment>
<feature type="active site" evidence="12">
    <location>
        <position position="221"/>
    </location>
</feature>
<evidence type="ECO:0000259" key="14">
    <source>
        <dbReference type="PROSITE" id="PS50035"/>
    </source>
</evidence>
<accession>A0A5D0G0N9</accession>
<dbReference type="GO" id="GO:0008808">
    <property type="term" value="F:cardiolipin synthase activity"/>
    <property type="evidence" value="ECO:0007669"/>
    <property type="project" value="UniProtKB-UniRule"/>
</dbReference>
<reference evidence="15 16" key="1">
    <citation type="submission" date="2019-08" db="EMBL/GenBank/DDBJ databases">
        <title>Formosa sediminis sp. nov., isolated from marine sediment.</title>
        <authorList>
            <person name="Cao W.R."/>
        </authorList>
    </citation>
    <scope>NUCLEOTIDE SEQUENCE [LARGE SCALE GENOMIC DNA]</scope>
    <source>
        <strain evidence="15 16">1494</strain>
    </source>
</reference>
<sequence>MSLLLISEIVYIIILLLVCFRVIFDTQNTTKTLAYLLLVVFIPILGIIFYFSFGVNYRIRKIYDKKLLRNEQLQNNLEAELISYSKGVLKGGDETVQESKKLVNLILKENLSPLTNNNDVKLLINGETKFPEVIESLKQAKEHIHIEYYIFQNDNIGNQIFDILIEKAKSGLKVRFIYDDFGSRSIKNKQIKSLKNAGVDIFPFYKIKLIALANRMNYRNHRKIIVVDGHTSFVGGINVSDRYINTEPNKSKMYWRDTHLKIYGPATWYLQYLFLCDWNFCANDNVELNNKLFPHISTFQSNQDKHVQITASGPDSDVPTILFALLQAINLAEKEVLITTPYFIPSNSIMDAILISAKSGVKVKLIVPNISDSKLVNAAASSYYSTLLKSGVEIYRYKKGFVHAKTMVIDDEIAIVGTANMDVRSFDLNFEVNAIVYDEETANLLRTTFYNDILDATKIDLDEWEKRSVFNKFMEKLARLFSPML</sequence>
<keyword evidence="5 12" id="KW-0812">Transmembrane</keyword>
<proteinExistence type="inferred from homology"/>
<keyword evidence="7 12" id="KW-1133">Transmembrane helix</keyword>
<comment type="similarity">
    <text evidence="12">Belongs to the phospholipase D family. Cardiolipin synthase subfamily.</text>
</comment>
<dbReference type="PROSITE" id="PS50035">
    <property type="entry name" value="PLD"/>
    <property type="match status" value="2"/>
</dbReference>
<evidence type="ECO:0000256" key="2">
    <source>
        <dbReference type="ARBA" id="ARBA00022475"/>
    </source>
</evidence>
<dbReference type="InterPro" id="IPR025202">
    <property type="entry name" value="PLD-like_dom"/>
</dbReference>
<feature type="active site" evidence="12">
    <location>
        <position position="228"/>
    </location>
</feature>
<feature type="transmembrane region" description="Helical" evidence="12">
    <location>
        <begin position="6"/>
        <end position="24"/>
    </location>
</feature>
<dbReference type="SMART" id="SM00155">
    <property type="entry name" value="PLDc"/>
    <property type="match status" value="2"/>
</dbReference>
<dbReference type="PANTHER" id="PTHR21248">
    <property type="entry name" value="CARDIOLIPIN SYNTHASE"/>
    <property type="match status" value="1"/>
</dbReference>
<evidence type="ECO:0000256" key="9">
    <source>
        <dbReference type="ARBA" id="ARBA00023136"/>
    </source>
</evidence>
<dbReference type="Pfam" id="PF13396">
    <property type="entry name" value="PLDc_N"/>
    <property type="match status" value="1"/>
</dbReference>
<dbReference type="CDD" id="cd09110">
    <property type="entry name" value="PLDc_CLS_1"/>
    <property type="match status" value="1"/>
</dbReference>
<dbReference type="Gene3D" id="3.30.870.10">
    <property type="entry name" value="Endonuclease Chain A"/>
    <property type="match status" value="2"/>
</dbReference>
<protein>
    <recommendedName>
        <fullName evidence="12 13">Cardiolipin synthase</fullName>
        <shortName evidence="12">CL synthase</shortName>
        <ecNumber evidence="12 13">2.7.8.-</ecNumber>
    </recommendedName>
</protein>
<evidence type="ECO:0000256" key="12">
    <source>
        <dbReference type="HAMAP-Rule" id="MF_01916"/>
    </source>
</evidence>
<comment type="caution">
    <text evidence="15">The sequence shown here is derived from an EMBL/GenBank/DDBJ whole genome shotgun (WGS) entry which is preliminary data.</text>
</comment>
<dbReference type="InterPro" id="IPR030874">
    <property type="entry name" value="Cardiolipin_synth_Firmi"/>
</dbReference>
<keyword evidence="3 12" id="KW-0444">Lipid biosynthesis</keyword>
<dbReference type="RefSeq" id="WP_148456850.1">
    <property type="nucleotide sequence ID" value="NZ_VSFC01000060.1"/>
</dbReference>
<dbReference type="Pfam" id="PF13091">
    <property type="entry name" value="PLDc_2"/>
    <property type="match status" value="2"/>
</dbReference>
<gene>
    <name evidence="15" type="primary">cls</name>
    <name evidence="15" type="ORF">FVF61_12310</name>
</gene>
<keyword evidence="6" id="KW-0677">Repeat</keyword>
<keyword evidence="16" id="KW-1185">Reference proteome</keyword>
<dbReference type="PANTHER" id="PTHR21248:SF22">
    <property type="entry name" value="PHOSPHOLIPASE D"/>
    <property type="match status" value="1"/>
</dbReference>
<comment type="subcellular location">
    <subcellularLocation>
        <location evidence="1 12">Cell membrane</location>
        <topology evidence="1 12">Multi-pass membrane protein</topology>
    </subcellularLocation>
</comment>
<dbReference type="HAMAP" id="MF_01916">
    <property type="entry name" value="Cardiolipin_synth_Cls"/>
    <property type="match status" value="1"/>
</dbReference>
<evidence type="ECO:0000256" key="10">
    <source>
        <dbReference type="ARBA" id="ARBA00023209"/>
    </source>
</evidence>
<dbReference type="AlphaFoldDB" id="A0A5D0G0N9"/>
<keyword evidence="4 12" id="KW-0808">Transferase</keyword>
<evidence type="ECO:0000256" key="8">
    <source>
        <dbReference type="ARBA" id="ARBA00023098"/>
    </source>
</evidence>
<dbReference type="EC" id="2.7.8.-" evidence="12 13"/>
<comment type="catalytic activity">
    <reaction evidence="12">
        <text>2 a 1,2-diacyl-sn-glycero-3-phospho-(1'-sn-glycerol) = a cardiolipin + glycerol</text>
        <dbReference type="Rhea" id="RHEA:31451"/>
        <dbReference type="ChEBI" id="CHEBI:17754"/>
        <dbReference type="ChEBI" id="CHEBI:62237"/>
        <dbReference type="ChEBI" id="CHEBI:64716"/>
    </reaction>
</comment>
<evidence type="ECO:0000256" key="7">
    <source>
        <dbReference type="ARBA" id="ARBA00022989"/>
    </source>
</evidence>
<evidence type="ECO:0000256" key="3">
    <source>
        <dbReference type="ARBA" id="ARBA00022516"/>
    </source>
</evidence>
<evidence type="ECO:0000256" key="5">
    <source>
        <dbReference type="ARBA" id="ARBA00022692"/>
    </source>
</evidence>
<feature type="domain" description="PLD phosphodiesterase" evidence="14">
    <location>
        <begin position="398"/>
        <end position="425"/>
    </location>
</feature>
<evidence type="ECO:0000256" key="1">
    <source>
        <dbReference type="ARBA" id="ARBA00004651"/>
    </source>
</evidence>
<dbReference type="InterPro" id="IPR027379">
    <property type="entry name" value="CLS_N"/>
</dbReference>
<keyword evidence="9 12" id="KW-0472">Membrane</keyword>
<keyword evidence="10 12" id="KW-0594">Phospholipid biosynthesis</keyword>
<dbReference type="CDD" id="cd09112">
    <property type="entry name" value="PLDc_CLS_2"/>
    <property type="match status" value="1"/>
</dbReference>
<dbReference type="GO" id="GO:0005886">
    <property type="term" value="C:plasma membrane"/>
    <property type="evidence" value="ECO:0007669"/>
    <property type="project" value="UniProtKB-SubCell"/>
</dbReference>
<dbReference type="OrthoDB" id="9762009at2"/>
<evidence type="ECO:0000256" key="11">
    <source>
        <dbReference type="ARBA" id="ARBA00023264"/>
    </source>
</evidence>
<feature type="active site" evidence="12">
    <location>
        <position position="410"/>
    </location>
</feature>
<evidence type="ECO:0000313" key="15">
    <source>
        <dbReference type="EMBL" id="TYA52516.1"/>
    </source>
</evidence>
<feature type="active site" evidence="12">
    <location>
        <position position="405"/>
    </location>
</feature>
<feature type="domain" description="PLD phosphodiesterase" evidence="14">
    <location>
        <begin position="216"/>
        <end position="243"/>
    </location>
</feature>
<dbReference type="SUPFAM" id="SSF56024">
    <property type="entry name" value="Phospholipase D/nuclease"/>
    <property type="match status" value="2"/>
</dbReference>
<keyword evidence="2 12" id="KW-1003">Cell membrane</keyword>
<evidence type="ECO:0000256" key="6">
    <source>
        <dbReference type="ARBA" id="ARBA00022737"/>
    </source>
</evidence>
<evidence type="ECO:0000256" key="13">
    <source>
        <dbReference type="NCBIfam" id="TIGR04265"/>
    </source>
</evidence>
<dbReference type="Proteomes" id="UP000324550">
    <property type="component" value="Unassembled WGS sequence"/>
</dbReference>
<feature type="active site" evidence="12">
    <location>
        <position position="223"/>
    </location>
</feature>
<keyword evidence="11 12" id="KW-1208">Phospholipid metabolism</keyword>
<evidence type="ECO:0000313" key="16">
    <source>
        <dbReference type="Proteomes" id="UP000324550"/>
    </source>
</evidence>
<organism evidence="15 16">
    <name type="scientific">Formosa maritima</name>
    <dbReference type="NCBI Taxonomy" id="2592046"/>
    <lineage>
        <taxon>Bacteria</taxon>
        <taxon>Pseudomonadati</taxon>
        <taxon>Bacteroidota</taxon>
        <taxon>Flavobacteriia</taxon>
        <taxon>Flavobacteriales</taxon>
        <taxon>Flavobacteriaceae</taxon>
        <taxon>Formosa</taxon>
    </lineage>
</organism>
<keyword evidence="8 12" id="KW-0443">Lipid metabolism</keyword>
<dbReference type="EMBL" id="VSFC01000060">
    <property type="protein sequence ID" value="TYA52516.1"/>
    <property type="molecule type" value="Genomic_DNA"/>
</dbReference>
<feature type="transmembrane region" description="Helical" evidence="12">
    <location>
        <begin position="33"/>
        <end position="53"/>
    </location>
</feature>
<evidence type="ECO:0000256" key="4">
    <source>
        <dbReference type="ARBA" id="ARBA00022679"/>
    </source>
</evidence>
<dbReference type="InterPro" id="IPR022924">
    <property type="entry name" value="Cardiolipin_synthase"/>
</dbReference>
<feature type="active site" evidence="12">
    <location>
        <position position="403"/>
    </location>
</feature>